<protein>
    <submittedName>
        <fullName evidence="1">Uncharacterized protein</fullName>
    </submittedName>
</protein>
<evidence type="ECO:0000313" key="2">
    <source>
        <dbReference type="Proteomes" id="UP001044222"/>
    </source>
</evidence>
<dbReference type="AlphaFoldDB" id="A0A9D3LWJ8"/>
<accession>A0A9D3LWJ8</accession>
<organism evidence="1 2">
    <name type="scientific">Anguilla anguilla</name>
    <name type="common">European freshwater eel</name>
    <name type="synonym">Muraena anguilla</name>
    <dbReference type="NCBI Taxonomy" id="7936"/>
    <lineage>
        <taxon>Eukaryota</taxon>
        <taxon>Metazoa</taxon>
        <taxon>Chordata</taxon>
        <taxon>Craniata</taxon>
        <taxon>Vertebrata</taxon>
        <taxon>Euteleostomi</taxon>
        <taxon>Actinopterygii</taxon>
        <taxon>Neopterygii</taxon>
        <taxon>Teleostei</taxon>
        <taxon>Anguilliformes</taxon>
        <taxon>Anguillidae</taxon>
        <taxon>Anguilla</taxon>
    </lineage>
</organism>
<evidence type="ECO:0000313" key="1">
    <source>
        <dbReference type="EMBL" id="KAG5837084.1"/>
    </source>
</evidence>
<sequence length="60" mass="6596">MRARICPDGLGIEGECHQELPTAEGLYFANHTAPCPLHTQPRLQPDCAIRTEGALCLCFE</sequence>
<proteinExistence type="predicted"/>
<keyword evidence="2" id="KW-1185">Reference proteome</keyword>
<dbReference type="Proteomes" id="UP001044222">
    <property type="component" value="Chromosome 13"/>
</dbReference>
<gene>
    <name evidence="1" type="ORF">ANANG_G00235500</name>
</gene>
<reference evidence="1" key="1">
    <citation type="submission" date="2021-01" db="EMBL/GenBank/DDBJ databases">
        <title>A chromosome-scale assembly of European eel, Anguilla anguilla.</title>
        <authorList>
            <person name="Henkel C."/>
            <person name="Jong-Raadsen S.A."/>
            <person name="Dufour S."/>
            <person name="Weltzien F.-A."/>
            <person name="Palstra A.P."/>
            <person name="Pelster B."/>
            <person name="Spaink H.P."/>
            <person name="Van Den Thillart G.E."/>
            <person name="Jansen H."/>
            <person name="Zahm M."/>
            <person name="Klopp C."/>
            <person name="Cedric C."/>
            <person name="Louis A."/>
            <person name="Berthelot C."/>
            <person name="Parey E."/>
            <person name="Roest Crollius H."/>
            <person name="Montfort J."/>
            <person name="Robinson-Rechavi M."/>
            <person name="Bucao C."/>
            <person name="Bouchez O."/>
            <person name="Gislard M."/>
            <person name="Lluch J."/>
            <person name="Milhes M."/>
            <person name="Lampietro C."/>
            <person name="Lopez Roques C."/>
            <person name="Donnadieu C."/>
            <person name="Braasch I."/>
            <person name="Desvignes T."/>
            <person name="Postlethwait J."/>
            <person name="Bobe J."/>
            <person name="Guiguen Y."/>
            <person name="Dirks R."/>
        </authorList>
    </citation>
    <scope>NUCLEOTIDE SEQUENCE</scope>
    <source>
        <strain evidence="1">Tag_6206</strain>
        <tissue evidence="1">Liver</tissue>
    </source>
</reference>
<dbReference type="EMBL" id="JAFIRN010000013">
    <property type="protein sequence ID" value="KAG5837084.1"/>
    <property type="molecule type" value="Genomic_DNA"/>
</dbReference>
<name>A0A9D3LWJ8_ANGAN</name>
<comment type="caution">
    <text evidence="1">The sequence shown here is derived from an EMBL/GenBank/DDBJ whole genome shotgun (WGS) entry which is preliminary data.</text>
</comment>